<protein>
    <submittedName>
        <fullName evidence="1">Uncharacterized protein</fullName>
    </submittedName>
</protein>
<accession>A0A183LDI5</accession>
<name>A0A183LDI5_9TREM</name>
<gene>
    <name evidence="1" type="ORF">SMRZ_LOCUS1860</name>
</gene>
<organism evidence="1 2">
    <name type="scientific">Schistosoma margrebowiei</name>
    <dbReference type="NCBI Taxonomy" id="48269"/>
    <lineage>
        <taxon>Eukaryota</taxon>
        <taxon>Metazoa</taxon>
        <taxon>Spiralia</taxon>
        <taxon>Lophotrochozoa</taxon>
        <taxon>Platyhelminthes</taxon>
        <taxon>Trematoda</taxon>
        <taxon>Digenea</taxon>
        <taxon>Strigeidida</taxon>
        <taxon>Schistosomatoidea</taxon>
        <taxon>Schistosomatidae</taxon>
        <taxon>Schistosoma</taxon>
    </lineage>
</organism>
<evidence type="ECO:0000313" key="2">
    <source>
        <dbReference type="Proteomes" id="UP000277204"/>
    </source>
</evidence>
<dbReference type="Proteomes" id="UP000277204">
    <property type="component" value="Unassembled WGS sequence"/>
</dbReference>
<evidence type="ECO:0000313" key="1">
    <source>
        <dbReference type="EMBL" id="VDO53128.1"/>
    </source>
</evidence>
<reference evidence="1 2" key="1">
    <citation type="submission" date="2018-11" db="EMBL/GenBank/DDBJ databases">
        <authorList>
            <consortium name="Pathogen Informatics"/>
        </authorList>
    </citation>
    <scope>NUCLEOTIDE SEQUENCE [LARGE SCALE GENOMIC DNA]</scope>
    <source>
        <strain evidence="1 2">Zambia</strain>
    </source>
</reference>
<keyword evidence="2" id="KW-1185">Reference proteome</keyword>
<dbReference type="AlphaFoldDB" id="A0A183LDI5"/>
<sequence>MKIPTSQGKHRIQWTIWVGLNDLDFIDGLALLSYTQQQLQVKTVSVAVTVTTIGASTYEKKQDPEMLHQPNYTSWAGSERGGKLYASGQHHS</sequence>
<dbReference type="EMBL" id="UZAI01000447">
    <property type="protein sequence ID" value="VDO53128.1"/>
    <property type="molecule type" value="Genomic_DNA"/>
</dbReference>
<proteinExistence type="predicted"/>